<protein>
    <submittedName>
        <fullName evidence="1">Glycosyl transferase family</fullName>
    </submittedName>
</protein>
<dbReference type="InterPro" id="IPR002495">
    <property type="entry name" value="Glyco_trans_8"/>
</dbReference>
<keyword evidence="1" id="KW-0808">Transferase</keyword>
<dbReference type="Gene3D" id="3.90.550.10">
    <property type="entry name" value="Spore Coat Polysaccharide Biosynthesis Protein SpsA, Chain A"/>
    <property type="match status" value="1"/>
</dbReference>
<sequence>MEKRNAIFFACNQRFLFTLAVALLSLKKNSPKALENSDVLVFYQGFNEQDKALLNKILPCKFFEYKFAVETNFDHINFKHFSQLTFARYEIFDMLDTYKKVLYIDVDVMIGGELNYIFENYGDKTGVAMCEDTQKGLTLITKNFVNPMPQYDMTLPCYNAGVTLFCDNIKDRQHLKMWCYERTAEWLDNLVCPDQGVVNVMFQEFGITVEVLPDICNCLPSNPKYLDKRRKDILIYHCAGGGVRFWTYTWNAPWQKFYKEYLELGGAPHPDKEHAWLKFIKKYNLQRFRFFDRSPDPQMHPARFLKYLLIYPFKYAFRKY</sequence>
<reference evidence="1 2" key="1">
    <citation type="journal article" date="2009" name="Appl. Environ. Microbiol.">
        <title>Genomic analysis of 'Elusimicrobium minutum,' the first cultivated representative of the phylum 'Elusimicrobia' (formerly termite group 1).</title>
        <authorList>
            <person name="Herlemann D.P.R."/>
            <person name="Geissinger O."/>
            <person name="Ikeda-Ohtsubo W."/>
            <person name="Kunin V."/>
            <person name="Sun H."/>
            <person name="Lapidus A."/>
            <person name="Hugenholtz P."/>
            <person name="Brune A."/>
        </authorList>
    </citation>
    <scope>NUCLEOTIDE SEQUENCE [LARGE SCALE GENOMIC DNA]</scope>
    <source>
        <strain evidence="1 2">Pei191</strain>
    </source>
</reference>
<evidence type="ECO:0000313" key="2">
    <source>
        <dbReference type="Proteomes" id="UP000001029"/>
    </source>
</evidence>
<dbReference type="OrthoDB" id="7645002at2"/>
<keyword evidence="2" id="KW-1185">Reference proteome</keyword>
<name>B2KBT4_ELUMP</name>
<dbReference type="SUPFAM" id="SSF53448">
    <property type="entry name" value="Nucleotide-diphospho-sugar transferases"/>
    <property type="match status" value="1"/>
</dbReference>
<dbReference type="AlphaFoldDB" id="B2KBT4"/>
<dbReference type="HOGENOM" id="CLU_075270_0_0_0"/>
<accession>B2KBT4</accession>
<dbReference type="RefSeq" id="WP_012414453.1">
    <property type="nucleotide sequence ID" value="NC_010644.1"/>
</dbReference>
<dbReference type="Pfam" id="PF01501">
    <property type="entry name" value="Glyco_transf_8"/>
    <property type="match status" value="1"/>
</dbReference>
<dbReference type="Proteomes" id="UP000001029">
    <property type="component" value="Chromosome"/>
</dbReference>
<dbReference type="EMBL" id="CP001055">
    <property type="protein sequence ID" value="ACC97838.1"/>
    <property type="molecule type" value="Genomic_DNA"/>
</dbReference>
<organism evidence="1 2">
    <name type="scientific">Elusimicrobium minutum (strain Pei191)</name>
    <dbReference type="NCBI Taxonomy" id="445932"/>
    <lineage>
        <taxon>Bacteria</taxon>
        <taxon>Pseudomonadati</taxon>
        <taxon>Elusimicrobiota</taxon>
        <taxon>Elusimicrobia</taxon>
        <taxon>Elusimicrobiales</taxon>
        <taxon>Elusimicrobiaceae</taxon>
        <taxon>Elusimicrobium</taxon>
    </lineage>
</organism>
<gene>
    <name evidence="1" type="ordered locus">Emin_0277</name>
</gene>
<dbReference type="KEGG" id="emi:Emin_0277"/>
<dbReference type="GO" id="GO:0016757">
    <property type="term" value="F:glycosyltransferase activity"/>
    <property type="evidence" value="ECO:0007669"/>
    <property type="project" value="InterPro"/>
</dbReference>
<dbReference type="InterPro" id="IPR029044">
    <property type="entry name" value="Nucleotide-diphossugar_trans"/>
</dbReference>
<evidence type="ECO:0000313" key="1">
    <source>
        <dbReference type="EMBL" id="ACC97838.1"/>
    </source>
</evidence>
<dbReference type="STRING" id="445932.Emin_0277"/>
<proteinExistence type="predicted"/>